<sequence>MASPSLSATLNFVKKYPITLCGFSLFFMPSVHRLLLYFSPLLLSTSIFIVAMMRWGPSASLEKCTTRRSKPKLVSEHHEWAFNESMGIDEDDEEEEADEEDEGRKEEGVTKIKENMDLHKQGVELGVGLKSRKELELEPDPDLSKDEGECEGPTEKAMGDTNCRANVAKEDVDAIKGMVASGANCQVVSHGSRMLATRVNCSSSEPDPDLQGEDVGNVSKAGDVEFLLHGGLSNDDVHTHHKIDDGHAGPYASHEQMPHVHDDDGHASHVHDHHQHLHLQEGVPTEKQPHCLQVCA</sequence>
<keyword evidence="2" id="KW-0812">Transmembrane</keyword>
<reference evidence="3" key="1">
    <citation type="submission" date="2021-01" db="EMBL/GenBank/DDBJ databases">
        <title>Adiantum capillus-veneris genome.</title>
        <authorList>
            <person name="Fang Y."/>
            <person name="Liao Q."/>
        </authorList>
    </citation>
    <scope>NUCLEOTIDE SEQUENCE</scope>
    <source>
        <strain evidence="3">H3</strain>
        <tissue evidence="3">Leaf</tissue>
    </source>
</reference>
<evidence type="ECO:0000313" key="3">
    <source>
        <dbReference type="EMBL" id="KAI5069718.1"/>
    </source>
</evidence>
<evidence type="ECO:0000256" key="2">
    <source>
        <dbReference type="SAM" id="Phobius"/>
    </source>
</evidence>
<gene>
    <name evidence="3" type="ORF">GOP47_0016019</name>
</gene>
<protein>
    <submittedName>
        <fullName evidence="3">Uncharacterized protein</fullName>
    </submittedName>
</protein>
<evidence type="ECO:0000313" key="4">
    <source>
        <dbReference type="Proteomes" id="UP000886520"/>
    </source>
</evidence>
<keyword evidence="2" id="KW-0472">Membrane</keyword>
<dbReference type="AlphaFoldDB" id="A0A9D4UKR3"/>
<dbReference type="OrthoDB" id="649865at2759"/>
<feature type="region of interest" description="Disordered" evidence="1">
    <location>
        <begin position="84"/>
        <end position="108"/>
    </location>
</feature>
<feature type="region of interest" description="Disordered" evidence="1">
    <location>
        <begin position="129"/>
        <end position="157"/>
    </location>
</feature>
<evidence type="ECO:0000256" key="1">
    <source>
        <dbReference type="SAM" id="MobiDB-lite"/>
    </source>
</evidence>
<keyword evidence="2" id="KW-1133">Transmembrane helix</keyword>
<dbReference type="Proteomes" id="UP000886520">
    <property type="component" value="Chromosome 15"/>
</dbReference>
<organism evidence="3 4">
    <name type="scientific">Adiantum capillus-veneris</name>
    <name type="common">Maidenhair fern</name>
    <dbReference type="NCBI Taxonomy" id="13818"/>
    <lineage>
        <taxon>Eukaryota</taxon>
        <taxon>Viridiplantae</taxon>
        <taxon>Streptophyta</taxon>
        <taxon>Embryophyta</taxon>
        <taxon>Tracheophyta</taxon>
        <taxon>Polypodiopsida</taxon>
        <taxon>Polypodiidae</taxon>
        <taxon>Polypodiales</taxon>
        <taxon>Pteridineae</taxon>
        <taxon>Pteridaceae</taxon>
        <taxon>Vittarioideae</taxon>
        <taxon>Adiantum</taxon>
    </lineage>
</organism>
<comment type="caution">
    <text evidence="3">The sequence shown here is derived from an EMBL/GenBank/DDBJ whole genome shotgun (WGS) entry which is preliminary data.</text>
</comment>
<proteinExistence type="predicted"/>
<name>A0A9D4UKR3_ADICA</name>
<feature type="compositionally biased region" description="Acidic residues" evidence="1">
    <location>
        <begin position="87"/>
        <end position="101"/>
    </location>
</feature>
<feature type="transmembrane region" description="Helical" evidence="2">
    <location>
        <begin position="34"/>
        <end position="53"/>
    </location>
</feature>
<keyword evidence="4" id="KW-1185">Reference proteome</keyword>
<feature type="compositionally biased region" description="Basic and acidic residues" evidence="1">
    <location>
        <begin position="131"/>
        <end position="157"/>
    </location>
</feature>
<accession>A0A9D4UKR3</accession>
<dbReference type="EMBL" id="JABFUD020000015">
    <property type="protein sequence ID" value="KAI5069718.1"/>
    <property type="molecule type" value="Genomic_DNA"/>
</dbReference>